<dbReference type="EMBL" id="CP026604">
    <property type="protein sequence ID" value="AWB65540.1"/>
    <property type="molecule type" value="Genomic_DNA"/>
</dbReference>
<dbReference type="InterPro" id="IPR013780">
    <property type="entry name" value="Glyco_hydro_b"/>
</dbReference>
<evidence type="ECO:0000256" key="3">
    <source>
        <dbReference type="ARBA" id="ARBA00012755"/>
    </source>
</evidence>
<keyword evidence="12" id="KW-1185">Reference proteome</keyword>
<evidence type="ECO:0000256" key="6">
    <source>
        <dbReference type="ARBA" id="ARBA00023157"/>
    </source>
</evidence>
<keyword evidence="5 8" id="KW-0378">Hydrolase</keyword>
<dbReference type="KEGG" id="cate:C2869_03415"/>
<protein>
    <recommendedName>
        <fullName evidence="3 8">Alpha-galactosidase</fullName>
        <ecNumber evidence="3 8">3.2.1.22</ecNumber>
    </recommendedName>
    <alternativeName>
        <fullName evidence="8">Melibiase</fullName>
    </alternativeName>
</protein>
<dbReference type="PROSITE" id="PS00512">
    <property type="entry name" value="ALPHA_GALACTOSIDASE"/>
    <property type="match status" value="1"/>
</dbReference>
<feature type="chain" id="PRO_5015465456" description="Alpha-galactosidase" evidence="9">
    <location>
        <begin position="22"/>
        <end position="404"/>
    </location>
</feature>
<dbReference type="GO" id="GO:0004557">
    <property type="term" value="F:alpha-galactosidase activity"/>
    <property type="evidence" value="ECO:0007669"/>
    <property type="project" value="UniProtKB-EC"/>
</dbReference>
<feature type="signal peptide" evidence="9">
    <location>
        <begin position="1"/>
        <end position="21"/>
    </location>
</feature>
<evidence type="ECO:0000256" key="4">
    <source>
        <dbReference type="ARBA" id="ARBA00022729"/>
    </source>
</evidence>
<comment type="catalytic activity">
    <reaction evidence="1 8">
        <text>Hydrolysis of terminal, non-reducing alpha-D-galactose residues in alpha-D-galactosides, including galactose oligosaccharides, galactomannans and galactolipids.</text>
        <dbReference type="EC" id="3.2.1.22"/>
    </reaction>
</comment>
<dbReference type="GO" id="GO:0016052">
    <property type="term" value="P:carbohydrate catabolic process"/>
    <property type="evidence" value="ECO:0007669"/>
    <property type="project" value="UniProtKB-ARBA"/>
</dbReference>
<dbReference type="Gene3D" id="3.20.20.70">
    <property type="entry name" value="Aldolase class I"/>
    <property type="match status" value="1"/>
</dbReference>
<dbReference type="InterPro" id="IPR013785">
    <property type="entry name" value="Aldolase_TIM"/>
</dbReference>
<dbReference type="SMR" id="A0A2S0VN79"/>
<dbReference type="PRINTS" id="PR00740">
    <property type="entry name" value="GLHYDRLASE27"/>
</dbReference>
<evidence type="ECO:0000256" key="8">
    <source>
        <dbReference type="RuleBase" id="RU361168"/>
    </source>
</evidence>
<dbReference type="InterPro" id="IPR000111">
    <property type="entry name" value="Glyco_hydro_27/36_CS"/>
</dbReference>
<dbReference type="AlphaFoldDB" id="A0A2S0VN79"/>
<organism evidence="11 12">
    <name type="scientific">Saccharobesus litoralis</name>
    <dbReference type="NCBI Taxonomy" id="2172099"/>
    <lineage>
        <taxon>Bacteria</taxon>
        <taxon>Pseudomonadati</taxon>
        <taxon>Pseudomonadota</taxon>
        <taxon>Gammaproteobacteria</taxon>
        <taxon>Alteromonadales</taxon>
        <taxon>Alteromonadaceae</taxon>
        <taxon>Saccharobesus</taxon>
    </lineage>
</organism>
<proteinExistence type="inferred from homology"/>
<dbReference type="PANTHER" id="PTHR11452">
    <property type="entry name" value="ALPHA-GALACTOSIDASE/ALPHA-N-ACETYLGALACTOSAMINIDASE"/>
    <property type="match status" value="1"/>
</dbReference>
<keyword evidence="7 8" id="KW-0326">Glycosidase</keyword>
<sequence length="404" mass="46069">MRKTIKALTLLVITMPVIATAEKFPELGKTPPMGWNSWNKYHCEGINETIIRKQADAMVSSGMKEAGYEYIVIDDCWQNGRDEDGRILADKSKFPSGIKALADYVHSKGLKFGLYSDAGTKTCAGRPGSRGYEFMDAKTYAEWGVDFLKYDWCHHGKQLAEPSYTTMSQALEKAGRPILFSLCEWGESEPWTWAQNVGHMWRTTGDIINCFDCVNNGWGFGVLSILDQQRNIRKFVRPGQWNDMDMLEVGNGVLTYEENKTHFSMWSMLASPLITGNDLSNMDEKTRAILTNKNIIALNQDPLGIAAIPWRDYGDFEVWFKPLHNGDYALAFMNRSKEPYSLSWDFTGLNVFDVDDPNGWKSYTFDHPFIMQDLWSNKIIGKTGDTVKRVLKPRETLVIRLIKQ</sequence>
<accession>A0A2S0VN79</accession>
<dbReference type="OrthoDB" id="9807519at2"/>
<comment type="similarity">
    <text evidence="2 8">Belongs to the glycosyl hydrolase 27 family.</text>
</comment>
<evidence type="ECO:0000256" key="7">
    <source>
        <dbReference type="ARBA" id="ARBA00023295"/>
    </source>
</evidence>
<evidence type="ECO:0000313" key="11">
    <source>
        <dbReference type="EMBL" id="AWB65540.1"/>
    </source>
</evidence>
<dbReference type="Pfam" id="PF17801">
    <property type="entry name" value="Melibiase_C"/>
    <property type="match status" value="1"/>
</dbReference>
<dbReference type="SUPFAM" id="SSF51011">
    <property type="entry name" value="Glycosyl hydrolase domain"/>
    <property type="match status" value="1"/>
</dbReference>
<dbReference type="InterPro" id="IPR002241">
    <property type="entry name" value="Glyco_hydro_27"/>
</dbReference>
<dbReference type="InterPro" id="IPR041233">
    <property type="entry name" value="Melibiase_C"/>
</dbReference>
<reference evidence="11 12" key="1">
    <citation type="submission" date="2018-01" db="EMBL/GenBank/DDBJ databases">
        <title>Genome sequence of a Cantenovulum-like bacteria.</title>
        <authorList>
            <person name="Tan W.R."/>
            <person name="Lau N.-S."/>
            <person name="Go F."/>
            <person name="Amirul A.-A.A."/>
        </authorList>
    </citation>
    <scope>NUCLEOTIDE SEQUENCE [LARGE SCALE GENOMIC DNA]</scope>
    <source>
        <strain evidence="11 12">CCB-QB4</strain>
    </source>
</reference>
<evidence type="ECO:0000256" key="9">
    <source>
        <dbReference type="SAM" id="SignalP"/>
    </source>
</evidence>
<dbReference type="Proteomes" id="UP000244441">
    <property type="component" value="Chromosome"/>
</dbReference>
<evidence type="ECO:0000256" key="5">
    <source>
        <dbReference type="ARBA" id="ARBA00022801"/>
    </source>
</evidence>
<name>A0A2S0VN79_9ALTE</name>
<dbReference type="EC" id="3.2.1.22" evidence="3 8"/>
<keyword evidence="4 9" id="KW-0732">Signal</keyword>
<evidence type="ECO:0000256" key="1">
    <source>
        <dbReference type="ARBA" id="ARBA00001255"/>
    </source>
</evidence>
<evidence type="ECO:0000313" key="12">
    <source>
        <dbReference type="Proteomes" id="UP000244441"/>
    </source>
</evidence>
<dbReference type="PANTHER" id="PTHR11452:SF75">
    <property type="entry name" value="ALPHA-GALACTOSIDASE MEL1"/>
    <property type="match status" value="1"/>
</dbReference>
<evidence type="ECO:0000256" key="2">
    <source>
        <dbReference type="ARBA" id="ARBA00009743"/>
    </source>
</evidence>
<dbReference type="Gene3D" id="2.60.40.1180">
    <property type="entry name" value="Golgi alpha-mannosidase II"/>
    <property type="match status" value="1"/>
</dbReference>
<feature type="domain" description="Alpha galactosidase C-terminal" evidence="10">
    <location>
        <begin position="314"/>
        <end position="401"/>
    </location>
</feature>
<dbReference type="CDD" id="cd14792">
    <property type="entry name" value="GH27"/>
    <property type="match status" value="1"/>
</dbReference>
<dbReference type="Pfam" id="PF16499">
    <property type="entry name" value="Melibiase_2"/>
    <property type="match status" value="1"/>
</dbReference>
<dbReference type="InterPro" id="IPR017853">
    <property type="entry name" value="GH"/>
</dbReference>
<dbReference type="RefSeq" id="WP_108601616.1">
    <property type="nucleotide sequence ID" value="NZ_CP026604.1"/>
</dbReference>
<dbReference type="FunFam" id="3.20.20.70:FF:000202">
    <property type="entry name" value="Alpha-galactosidase"/>
    <property type="match status" value="1"/>
</dbReference>
<gene>
    <name evidence="11" type="ORF">C2869_03415</name>
</gene>
<keyword evidence="6 8" id="KW-1015">Disulfide bond</keyword>
<evidence type="ECO:0000259" key="10">
    <source>
        <dbReference type="Pfam" id="PF17801"/>
    </source>
</evidence>
<dbReference type="SUPFAM" id="SSF51445">
    <property type="entry name" value="(Trans)glycosidases"/>
    <property type="match status" value="1"/>
</dbReference>